<feature type="compositionally biased region" description="Basic residues" evidence="1">
    <location>
        <begin position="1"/>
        <end position="13"/>
    </location>
</feature>
<gene>
    <name evidence="2" type="ORF">CPB84DRAFT_1769385</name>
</gene>
<dbReference type="OrthoDB" id="3251070at2759"/>
<dbReference type="Gene3D" id="3.80.10.10">
    <property type="entry name" value="Ribonuclease Inhibitor"/>
    <property type="match status" value="1"/>
</dbReference>
<dbReference type="Proteomes" id="UP000724874">
    <property type="component" value="Unassembled WGS sequence"/>
</dbReference>
<evidence type="ECO:0000256" key="1">
    <source>
        <dbReference type="SAM" id="MobiDB-lite"/>
    </source>
</evidence>
<organism evidence="2 3">
    <name type="scientific">Gymnopilus junonius</name>
    <name type="common">Spectacular rustgill mushroom</name>
    <name type="synonym">Gymnopilus spectabilis subsp. junonius</name>
    <dbReference type="NCBI Taxonomy" id="109634"/>
    <lineage>
        <taxon>Eukaryota</taxon>
        <taxon>Fungi</taxon>
        <taxon>Dikarya</taxon>
        <taxon>Basidiomycota</taxon>
        <taxon>Agaricomycotina</taxon>
        <taxon>Agaricomycetes</taxon>
        <taxon>Agaricomycetidae</taxon>
        <taxon>Agaricales</taxon>
        <taxon>Agaricineae</taxon>
        <taxon>Hymenogastraceae</taxon>
        <taxon>Gymnopilus</taxon>
    </lineage>
</organism>
<sequence length="321" mass="35618">MPPKSKKSTKRAKLSNSELVHQSQPQKVFASTMKNNAQASKALELPLELLTEILSNFKVIPVPTTPTDPCTPMFYHILEPDYLERTDALRTLSQTSCASHSKSGAWYQVLGESLIRKSFLVTESQEIASHVRSMSVILSRYSTTTVLPAFVRAIEALPNLTTLQILRVHHQMTTPLGSAFEGHRFPQVRKVVCGHGHDIDASKLISAIAKECKQVEEVMGFNGNERLMKRLAKATPNLRSIKFTALMTAEGLRPLTTLKNVTHVTLNSYCATEEDALTNSQTLSAIKVAKDIKSILLQGMGYDYATGYTIHWSRNIGPDDH</sequence>
<protein>
    <submittedName>
        <fullName evidence="2">Uncharacterized protein</fullName>
    </submittedName>
</protein>
<comment type="caution">
    <text evidence="2">The sequence shown here is derived from an EMBL/GenBank/DDBJ whole genome shotgun (WGS) entry which is preliminary data.</text>
</comment>
<accession>A0A9P5NUT1</accession>
<proteinExistence type="predicted"/>
<keyword evidence="3" id="KW-1185">Reference proteome</keyword>
<dbReference type="InterPro" id="IPR032675">
    <property type="entry name" value="LRR_dom_sf"/>
</dbReference>
<reference evidence="2" key="1">
    <citation type="submission" date="2020-11" db="EMBL/GenBank/DDBJ databases">
        <authorList>
            <consortium name="DOE Joint Genome Institute"/>
            <person name="Ahrendt S."/>
            <person name="Riley R."/>
            <person name="Andreopoulos W."/>
            <person name="LaButti K."/>
            <person name="Pangilinan J."/>
            <person name="Ruiz-duenas F.J."/>
            <person name="Barrasa J.M."/>
            <person name="Sanchez-Garcia M."/>
            <person name="Camarero S."/>
            <person name="Miyauchi S."/>
            <person name="Serrano A."/>
            <person name="Linde D."/>
            <person name="Babiker R."/>
            <person name="Drula E."/>
            <person name="Ayuso-Fernandez I."/>
            <person name="Pacheco R."/>
            <person name="Padilla G."/>
            <person name="Ferreira P."/>
            <person name="Barriuso J."/>
            <person name="Kellner H."/>
            <person name="Castanera R."/>
            <person name="Alfaro M."/>
            <person name="Ramirez L."/>
            <person name="Pisabarro A.G."/>
            <person name="Kuo A."/>
            <person name="Tritt A."/>
            <person name="Lipzen A."/>
            <person name="He G."/>
            <person name="Yan M."/>
            <person name="Ng V."/>
            <person name="Cullen D."/>
            <person name="Martin F."/>
            <person name="Rosso M.-N."/>
            <person name="Henrissat B."/>
            <person name="Hibbett D."/>
            <person name="Martinez A.T."/>
            <person name="Grigoriev I.V."/>
        </authorList>
    </citation>
    <scope>NUCLEOTIDE SEQUENCE</scope>
    <source>
        <strain evidence="2">AH 44721</strain>
    </source>
</reference>
<dbReference type="EMBL" id="JADNYJ010000016">
    <property type="protein sequence ID" value="KAF8907056.1"/>
    <property type="molecule type" value="Genomic_DNA"/>
</dbReference>
<feature type="region of interest" description="Disordered" evidence="1">
    <location>
        <begin position="1"/>
        <end position="20"/>
    </location>
</feature>
<dbReference type="AlphaFoldDB" id="A0A9P5NUT1"/>
<evidence type="ECO:0000313" key="2">
    <source>
        <dbReference type="EMBL" id="KAF8907056.1"/>
    </source>
</evidence>
<evidence type="ECO:0000313" key="3">
    <source>
        <dbReference type="Proteomes" id="UP000724874"/>
    </source>
</evidence>
<name>A0A9P5NUT1_GYMJU</name>